<sequence>MAKNYFLKMLAGIALMGILASCNTTADPTESGSNPDPGVPPPKILEKISVNAVAQEEYISTEGILEQAVFKDEASTANGASYTATLSYTLGADNKKKDVKTISFVSSSSASFKYVFDITPDSKGKIYNATGIATNPNPGLSYISDYAFTYDPANGKLTKILEKRKEGGISAYNKFIEYAFTYNGENIFQTICSKGILDINGNPNMGTAVQSKYNFQNYDNNKSPFSTLPKTFSIIRSLIDPVNFYRASPNNPTSMYIEIPSKPTVNTAQSYSYDNQGYPTVEKNQKVAYTYKNF</sequence>
<dbReference type="RefSeq" id="WP_027371849.1">
    <property type="nucleotide sequence ID" value="NZ_CP022058.2"/>
</dbReference>
<reference evidence="2 3" key="1">
    <citation type="submission" date="2018-11" db="EMBL/GenBank/DDBJ databases">
        <title>Proposal to divide the Flavobacteriaceae and reorganize its genera based on Amino Acid Identity values calculated from whole genome sequences.</title>
        <authorList>
            <person name="Nicholson A.C."/>
            <person name="Gulvik C.A."/>
            <person name="Whitney A.M."/>
            <person name="Humrighouse B.W."/>
            <person name="Bell M."/>
            <person name="Holmes B."/>
            <person name="Steigerwalt A.G."/>
            <person name="Villarma A."/>
            <person name="Sheth M."/>
            <person name="Batra D."/>
            <person name="Pryor J."/>
            <person name="Bernardet J.-F."/>
            <person name="Hugo C."/>
            <person name="Kampfer P."/>
            <person name="Newman J."/>
            <person name="McQuiston J.R."/>
        </authorList>
    </citation>
    <scope>NUCLEOTIDE SEQUENCE [LARGE SCALE GENOMIC DNA]</scope>
    <source>
        <strain evidence="2 3">H5559</strain>
    </source>
</reference>
<evidence type="ECO:0000313" key="3">
    <source>
        <dbReference type="Proteomes" id="UP000269015"/>
    </source>
</evidence>
<evidence type="ECO:0000313" key="2">
    <source>
        <dbReference type="EMBL" id="AZB19257.1"/>
    </source>
</evidence>
<keyword evidence="1" id="KW-0732">Signal</keyword>
<feature type="signal peptide" evidence="1">
    <location>
        <begin position="1"/>
        <end position="26"/>
    </location>
</feature>
<dbReference type="EMBL" id="CP033930">
    <property type="protein sequence ID" value="AZB19257.1"/>
    <property type="molecule type" value="Genomic_DNA"/>
</dbReference>
<evidence type="ECO:0000256" key="1">
    <source>
        <dbReference type="SAM" id="SignalP"/>
    </source>
</evidence>
<dbReference type="PROSITE" id="PS51257">
    <property type="entry name" value="PROKAR_LIPOPROTEIN"/>
    <property type="match status" value="1"/>
</dbReference>
<feature type="chain" id="PRO_5041934067" description="DUF4595 domain-containing protein" evidence="1">
    <location>
        <begin position="27"/>
        <end position="294"/>
    </location>
</feature>
<proteinExistence type="predicted"/>
<dbReference type="KEGG" id="cio:CEQ15_19690"/>
<protein>
    <recommendedName>
        <fullName evidence="4">DUF4595 domain-containing protein</fullName>
    </recommendedName>
</protein>
<gene>
    <name evidence="2" type="ORF">EG352_16480</name>
</gene>
<name>A0AAD1DXE1_CHRID</name>
<evidence type="ECO:0008006" key="4">
    <source>
        <dbReference type="Google" id="ProtNLM"/>
    </source>
</evidence>
<dbReference type="Proteomes" id="UP000269015">
    <property type="component" value="Chromosome"/>
</dbReference>
<dbReference type="AlphaFoldDB" id="A0AAD1DXE1"/>
<organism evidence="2 3">
    <name type="scientific">Chryseobacterium indologenes</name>
    <name type="common">Flavobacterium indologenes</name>
    <dbReference type="NCBI Taxonomy" id="253"/>
    <lineage>
        <taxon>Bacteria</taxon>
        <taxon>Pseudomonadati</taxon>
        <taxon>Bacteroidota</taxon>
        <taxon>Flavobacteriia</taxon>
        <taxon>Flavobacteriales</taxon>
        <taxon>Weeksellaceae</taxon>
        <taxon>Chryseobacterium group</taxon>
        <taxon>Chryseobacterium</taxon>
    </lineage>
</organism>
<accession>A0AAD1DXE1</accession>